<sequence length="256" mass="28025">MKLERICTRRLWTEVFAEFLITTLFISFVCGCSLAWNPPSSVMHMAISSGLGVATFAFTMWDVSSGLFNPALTIGFLVGGKKTFVQTLLYIVAQLAGSVCGAAMVYGVAPNKAITDSNLAVNLRNPDVNIWQAFGVEIWITFILVLVVFSVGDPERKLSGYGPPLAIGFYVFVGINFSIPLSGGGMNPARSFGPAVIMNSWQDHWIYWAGPIIGAVAAAVLYRYVFSQKILQKYQAPDDRYDEGLPTVIQLNTYPI</sequence>
<feature type="transmembrane region" description="Helical" evidence="7">
    <location>
        <begin position="129"/>
        <end position="152"/>
    </location>
</feature>
<dbReference type="PROSITE" id="PS51257">
    <property type="entry name" value="PROKAR_LIPOPROTEIN"/>
    <property type="match status" value="1"/>
</dbReference>
<feature type="transmembrane region" description="Helical" evidence="7">
    <location>
        <begin position="205"/>
        <end position="225"/>
    </location>
</feature>
<comment type="subcellular location">
    <subcellularLocation>
        <location evidence="1">Membrane</location>
        <topology evidence="1">Multi-pass membrane protein</topology>
    </subcellularLocation>
</comment>
<feature type="transmembrane region" description="Helical" evidence="7">
    <location>
        <begin position="164"/>
        <end position="185"/>
    </location>
</feature>
<dbReference type="SUPFAM" id="SSF81338">
    <property type="entry name" value="Aquaporin-like"/>
    <property type="match status" value="1"/>
</dbReference>
<evidence type="ECO:0000256" key="4">
    <source>
        <dbReference type="ARBA" id="ARBA00022989"/>
    </source>
</evidence>
<keyword evidence="6" id="KW-0813">Transport</keyword>
<evidence type="ECO:0000256" key="2">
    <source>
        <dbReference type="ARBA" id="ARBA00006175"/>
    </source>
</evidence>
<dbReference type="OMA" id="YICAQCF"/>
<keyword evidence="5 7" id="KW-0472">Membrane</keyword>
<dbReference type="NCBIfam" id="TIGR00861">
    <property type="entry name" value="MIP"/>
    <property type="match status" value="1"/>
</dbReference>
<name>A0A913WWP7_EXADI</name>
<accession>A0A913WWP7</accession>
<feature type="transmembrane region" description="Helical" evidence="7">
    <location>
        <begin position="84"/>
        <end position="109"/>
    </location>
</feature>
<dbReference type="Proteomes" id="UP000887567">
    <property type="component" value="Unplaced"/>
</dbReference>
<evidence type="ECO:0000313" key="9">
    <source>
        <dbReference type="Proteomes" id="UP000887567"/>
    </source>
</evidence>
<dbReference type="CDD" id="cd00333">
    <property type="entry name" value="MIP"/>
    <property type="match status" value="1"/>
</dbReference>
<feature type="transmembrane region" description="Helical" evidence="7">
    <location>
        <begin position="12"/>
        <end position="36"/>
    </location>
</feature>
<keyword evidence="3 6" id="KW-0812">Transmembrane</keyword>
<reference evidence="8" key="1">
    <citation type="submission" date="2022-11" db="UniProtKB">
        <authorList>
            <consortium name="EnsemblMetazoa"/>
        </authorList>
    </citation>
    <scope>IDENTIFICATION</scope>
</reference>
<dbReference type="EnsemblMetazoa" id="XM_021039592.2">
    <property type="protein sequence ID" value="XP_020895251.1"/>
    <property type="gene ID" value="LOC110234225"/>
</dbReference>
<dbReference type="PANTHER" id="PTHR19139:SF199">
    <property type="entry name" value="MIP17260P"/>
    <property type="match status" value="1"/>
</dbReference>
<dbReference type="RefSeq" id="XP_020895251.1">
    <property type="nucleotide sequence ID" value="XM_021039592.2"/>
</dbReference>
<protein>
    <recommendedName>
        <fullName evidence="10">Aquaporin</fullName>
    </recommendedName>
</protein>
<keyword evidence="4 7" id="KW-1133">Transmembrane helix</keyword>
<comment type="similarity">
    <text evidence="2 6">Belongs to the MIP/aquaporin (TC 1.A.8) family.</text>
</comment>
<dbReference type="InterPro" id="IPR023271">
    <property type="entry name" value="Aquaporin-like"/>
</dbReference>
<dbReference type="RefSeq" id="XP_020895250.1">
    <property type="nucleotide sequence ID" value="XM_021039591.2"/>
</dbReference>
<dbReference type="AlphaFoldDB" id="A0A913WWP7"/>
<proteinExistence type="inferred from homology"/>
<dbReference type="GO" id="GO:0005886">
    <property type="term" value="C:plasma membrane"/>
    <property type="evidence" value="ECO:0007669"/>
    <property type="project" value="TreeGrafter"/>
</dbReference>
<organism evidence="8 9">
    <name type="scientific">Exaiptasia diaphana</name>
    <name type="common">Tropical sea anemone</name>
    <name type="synonym">Aiptasia pulchella</name>
    <dbReference type="NCBI Taxonomy" id="2652724"/>
    <lineage>
        <taxon>Eukaryota</taxon>
        <taxon>Metazoa</taxon>
        <taxon>Cnidaria</taxon>
        <taxon>Anthozoa</taxon>
        <taxon>Hexacorallia</taxon>
        <taxon>Actiniaria</taxon>
        <taxon>Aiptasiidae</taxon>
        <taxon>Exaiptasia</taxon>
    </lineage>
</organism>
<evidence type="ECO:0000256" key="6">
    <source>
        <dbReference type="RuleBase" id="RU000477"/>
    </source>
</evidence>
<evidence type="ECO:0000256" key="1">
    <source>
        <dbReference type="ARBA" id="ARBA00004141"/>
    </source>
</evidence>
<evidence type="ECO:0000256" key="3">
    <source>
        <dbReference type="ARBA" id="ARBA00022692"/>
    </source>
</evidence>
<dbReference type="PANTHER" id="PTHR19139">
    <property type="entry name" value="AQUAPORIN TRANSPORTER"/>
    <property type="match status" value="1"/>
</dbReference>
<dbReference type="OrthoDB" id="5976285at2759"/>
<dbReference type="PRINTS" id="PR00783">
    <property type="entry name" value="MINTRINSICP"/>
</dbReference>
<dbReference type="InterPro" id="IPR000425">
    <property type="entry name" value="MIP"/>
</dbReference>
<evidence type="ECO:0000313" key="8">
    <source>
        <dbReference type="EnsemblMetazoa" id="XP_020895250.1"/>
    </source>
</evidence>
<evidence type="ECO:0000256" key="5">
    <source>
        <dbReference type="ARBA" id="ARBA00023136"/>
    </source>
</evidence>
<dbReference type="KEGG" id="epa:110234225"/>
<dbReference type="GeneID" id="110234225"/>
<evidence type="ECO:0008006" key="10">
    <source>
        <dbReference type="Google" id="ProtNLM"/>
    </source>
</evidence>
<dbReference type="InterPro" id="IPR034294">
    <property type="entry name" value="Aquaporin_transptr"/>
</dbReference>
<keyword evidence="9" id="KW-1185">Reference proteome</keyword>
<dbReference type="Pfam" id="PF00230">
    <property type="entry name" value="MIP"/>
    <property type="match status" value="1"/>
</dbReference>
<dbReference type="GO" id="GO:0015250">
    <property type="term" value="F:water channel activity"/>
    <property type="evidence" value="ECO:0007669"/>
    <property type="project" value="TreeGrafter"/>
</dbReference>
<evidence type="ECO:0000256" key="7">
    <source>
        <dbReference type="SAM" id="Phobius"/>
    </source>
</evidence>
<dbReference type="Gene3D" id="1.20.1080.10">
    <property type="entry name" value="Glycerol uptake facilitator protein"/>
    <property type="match status" value="1"/>
</dbReference>
<dbReference type="EnsemblMetazoa" id="XM_021039591.2">
    <property type="protein sequence ID" value="XP_020895250.1"/>
    <property type="gene ID" value="LOC110234225"/>
</dbReference>